<comment type="cofactor">
    <cofactor evidence="4">
        <name>FAD</name>
        <dbReference type="ChEBI" id="CHEBI:57692"/>
    </cofactor>
    <text evidence="4">Binds 1 FAD per subunit.</text>
</comment>
<dbReference type="Gene3D" id="1.10.579.10">
    <property type="entry name" value="DNA Cyclobutane Dipyrimidine Photolyase, subunit A, domain 3"/>
    <property type="match status" value="1"/>
</dbReference>
<gene>
    <name evidence="6" type="ORF">D0Y65_041736</name>
</gene>
<dbReference type="PANTHER" id="PTHR11455:SF18">
    <property type="entry name" value="SI:CH1073-390K14.1"/>
    <property type="match status" value="1"/>
</dbReference>
<dbReference type="Pfam" id="PF03441">
    <property type="entry name" value="FAD_binding_7"/>
    <property type="match status" value="1"/>
</dbReference>
<evidence type="ECO:0000256" key="1">
    <source>
        <dbReference type="ARBA" id="ARBA00005862"/>
    </source>
</evidence>
<dbReference type="GO" id="GO:0032922">
    <property type="term" value="P:circadian regulation of gene expression"/>
    <property type="evidence" value="ECO:0007669"/>
    <property type="project" value="TreeGrafter"/>
</dbReference>
<dbReference type="PANTHER" id="PTHR11455">
    <property type="entry name" value="CRYPTOCHROME"/>
    <property type="match status" value="1"/>
</dbReference>
<comment type="similarity">
    <text evidence="1">Belongs to the DNA photolyase class-1 family.</text>
</comment>
<dbReference type="GO" id="GO:0005634">
    <property type="term" value="C:nucleus"/>
    <property type="evidence" value="ECO:0007669"/>
    <property type="project" value="TreeGrafter"/>
</dbReference>
<evidence type="ECO:0000256" key="2">
    <source>
        <dbReference type="ARBA" id="ARBA00022630"/>
    </source>
</evidence>
<evidence type="ECO:0000313" key="7">
    <source>
        <dbReference type="Proteomes" id="UP000289340"/>
    </source>
</evidence>
<sequence length="222" mass="24878">MPSDIGEWTCMEALDGTLEFTSGEFTSGGNTLSVDPAFTLSVAGNGGGSAILRAAFDRYRGIVFKNIAGVGFSFIRKLREQLVSSVSAFDIDTLKITQSIQTTRSFSLEWMKAIPCWFPKPRNLPKSLLRMGMVANFAVKMLLLPWKWGMKYFWDTLLDADLESNILGWQYISGGLTDGHELERLDNPKLKILVSLPFSSVLMCHFLRSKEFDWAKRNSNTA</sequence>
<dbReference type="GO" id="GO:0003904">
    <property type="term" value="F:deoxyribodipyrimidine photo-lyase activity"/>
    <property type="evidence" value="ECO:0007669"/>
    <property type="project" value="TreeGrafter"/>
</dbReference>
<evidence type="ECO:0000256" key="4">
    <source>
        <dbReference type="PIRSR" id="PIRSR602081-1"/>
    </source>
</evidence>
<reference evidence="6 7" key="1">
    <citation type="submission" date="2018-09" db="EMBL/GenBank/DDBJ databases">
        <title>A high-quality reference genome of wild soybean provides a powerful tool to mine soybean genomes.</title>
        <authorList>
            <person name="Xie M."/>
            <person name="Chung C.Y.L."/>
            <person name="Li M.-W."/>
            <person name="Wong F.-L."/>
            <person name="Chan T.-F."/>
            <person name="Lam H.-M."/>
        </authorList>
    </citation>
    <scope>NUCLEOTIDE SEQUENCE [LARGE SCALE GENOMIC DNA]</scope>
    <source>
        <strain evidence="7">cv. W05</strain>
        <tissue evidence="6">Hypocotyl of etiolated seedlings</tissue>
    </source>
</reference>
<keyword evidence="3 4" id="KW-0274">FAD</keyword>
<name>A0A445GWZ8_GLYSO</name>
<dbReference type="GO" id="GO:0005737">
    <property type="term" value="C:cytoplasm"/>
    <property type="evidence" value="ECO:0007669"/>
    <property type="project" value="TreeGrafter"/>
</dbReference>
<dbReference type="InterPro" id="IPR036134">
    <property type="entry name" value="Crypto/Photolyase_FAD-like_sf"/>
</dbReference>
<keyword evidence="7" id="KW-1185">Reference proteome</keyword>
<comment type="caution">
    <text evidence="6">The sequence shown here is derived from an EMBL/GenBank/DDBJ whole genome shotgun (WGS) entry which is preliminary data.</text>
</comment>
<dbReference type="InterPro" id="IPR005101">
    <property type="entry name" value="Cryptochr/Photolyase_FAD-bd"/>
</dbReference>
<keyword evidence="2 4" id="KW-0285">Flavoprotein</keyword>
<evidence type="ECO:0000313" key="6">
    <source>
        <dbReference type="EMBL" id="RZB65800.1"/>
    </source>
</evidence>
<organism evidence="6 7">
    <name type="scientific">Glycine soja</name>
    <name type="common">Wild soybean</name>
    <dbReference type="NCBI Taxonomy" id="3848"/>
    <lineage>
        <taxon>Eukaryota</taxon>
        <taxon>Viridiplantae</taxon>
        <taxon>Streptophyta</taxon>
        <taxon>Embryophyta</taxon>
        <taxon>Tracheophyta</taxon>
        <taxon>Spermatophyta</taxon>
        <taxon>Magnoliopsida</taxon>
        <taxon>eudicotyledons</taxon>
        <taxon>Gunneridae</taxon>
        <taxon>Pentapetalae</taxon>
        <taxon>rosids</taxon>
        <taxon>fabids</taxon>
        <taxon>Fabales</taxon>
        <taxon>Fabaceae</taxon>
        <taxon>Papilionoideae</taxon>
        <taxon>50 kb inversion clade</taxon>
        <taxon>NPAAA clade</taxon>
        <taxon>indigoferoid/millettioid clade</taxon>
        <taxon>Phaseoleae</taxon>
        <taxon>Glycine</taxon>
        <taxon>Glycine subgen. Soja</taxon>
    </lineage>
</organism>
<feature type="binding site" evidence="4">
    <location>
        <begin position="159"/>
        <end position="161"/>
    </location>
    <ligand>
        <name>FAD</name>
        <dbReference type="ChEBI" id="CHEBI:57692"/>
    </ligand>
</feature>
<dbReference type="Proteomes" id="UP000289340">
    <property type="component" value="Chromosome 15"/>
</dbReference>
<dbReference type="GO" id="GO:0003677">
    <property type="term" value="F:DNA binding"/>
    <property type="evidence" value="ECO:0007669"/>
    <property type="project" value="TreeGrafter"/>
</dbReference>
<proteinExistence type="inferred from homology"/>
<dbReference type="SUPFAM" id="SSF48173">
    <property type="entry name" value="Cryptochrome/photolyase FAD-binding domain"/>
    <property type="match status" value="1"/>
</dbReference>
<evidence type="ECO:0000256" key="3">
    <source>
        <dbReference type="ARBA" id="ARBA00022827"/>
    </source>
</evidence>
<dbReference type="AlphaFoldDB" id="A0A445GWZ8"/>
<protein>
    <submittedName>
        <fullName evidence="6">Cryptochrome-2</fullName>
    </submittedName>
</protein>
<feature type="domain" description="Cryptochrome/DNA photolyase FAD-binding" evidence="5">
    <location>
        <begin position="129"/>
        <end position="188"/>
    </location>
</feature>
<accession>A0A445GWZ8</accession>
<dbReference type="EMBL" id="QZWG01000015">
    <property type="protein sequence ID" value="RZB65800.1"/>
    <property type="molecule type" value="Genomic_DNA"/>
</dbReference>
<dbReference type="GO" id="GO:0071949">
    <property type="term" value="F:FAD binding"/>
    <property type="evidence" value="ECO:0007669"/>
    <property type="project" value="TreeGrafter"/>
</dbReference>
<evidence type="ECO:0000259" key="5">
    <source>
        <dbReference type="Pfam" id="PF03441"/>
    </source>
</evidence>
<dbReference type="GO" id="GO:0043153">
    <property type="term" value="P:entrainment of circadian clock by photoperiod"/>
    <property type="evidence" value="ECO:0007669"/>
    <property type="project" value="TreeGrafter"/>
</dbReference>
<dbReference type="InterPro" id="IPR002081">
    <property type="entry name" value="Cryptochrome/DNA_photolyase_1"/>
</dbReference>